<keyword evidence="4" id="KW-1185">Reference proteome</keyword>
<feature type="region of interest" description="Disordered" evidence="1">
    <location>
        <begin position="1"/>
        <end position="146"/>
    </location>
</feature>
<sequence>MEGHRRYAEEPEPSWYTGSRSPEVPSPYAAQPPETNPYDSAVHERPSGAFRLPDQRSADPYSAPPAGYASPDPVTTSGSHALSSADSGSIRIPVRGPEYPAVRPSSGATSLADAPAVSTVTTTTTYGAAPEPPPAAASPYDEPTSMVPMAKPGGGAPDPVYHSRRPVSAIVFAAVTVVLLIPALLLLIQATFVDDPTARGVVPAVLLTLGLPLTGFGLYSLAGGGRASVRDAWLRPPLAYLPIGLLLLLAAGLGVA</sequence>
<feature type="transmembrane region" description="Helical" evidence="2">
    <location>
        <begin position="233"/>
        <end position="255"/>
    </location>
</feature>
<dbReference type="Proteomes" id="UP000681340">
    <property type="component" value="Unassembled WGS sequence"/>
</dbReference>
<accession>A0A919SFY6</accession>
<protein>
    <submittedName>
        <fullName evidence="3">Uncharacterized protein</fullName>
    </submittedName>
</protein>
<feature type="transmembrane region" description="Helical" evidence="2">
    <location>
        <begin position="167"/>
        <end position="188"/>
    </location>
</feature>
<name>A0A919SFY6_9ACTN</name>
<gene>
    <name evidence="3" type="ORF">Aau02nite_44150</name>
</gene>
<feature type="transmembrane region" description="Helical" evidence="2">
    <location>
        <begin position="200"/>
        <end position="221"/>
    </location>
</feature>
<keyword evidence="2" id="KW-0812">Transmembrane</keyword>
<dbReference type="AlphaFoldDB" id="A0A919SFY6"/>
<dbReference type="EMBL" id="BOQL01000035">
    <property type="protein sequence ID" value="GIM71106.1"/>
    <property type="molecule type" value="Genomic_DNA"/>
</dbReference>
<reference evidence="3" key="1">
    <citation type="submission" date="2021-03" db="EMBL/GenBank/DDBJ databases">
        <title>Whole genome shotgun sequence of Actinoplanes auranticolor NBRC 12245.</title>
        <authorList>
            <person name="Komaki H."/>
            <person name="Tamura T."/>
        </authorList>
    </citation>
    <scope>NUCLEOTIDE SEQUENCE</scope>
    <source>
        <strain evidence="3">NBRC 12245</strain>
    </source>
</reference>
<evidence type="ECO:0000313" key="4">
    <source>
        <dbReference type="Proteomes" id="UP000681340"/>
    </source>
</evidence>
<feature type="compositionally biased region" description="Low complexity" evidence="1">
    <location>
        <begin position="112"/>
        <end position="129"/>
    </location>
</feature>
<keyword evidence="2" id="KW-1133">Transmembrane helix</keyword>
<feature type="compositionally biased region" description="Polar residues" evidence="1">
    <location>
        <begin position="74"/>
        <end position="87"/>
    </location>
</feature>
<proteinExistence type="predicted"/>
<organism evidence="3 4">
    <name type="scientific">Actinoplanes auranticolor</name>
    <dbReference type="NCBI Taxonomy" id="47988"/>
    <lineage>
        <taxon>Bacteria</taxon>
        <taxon>Bacillati</taxon>
        <taxon>Actinomycetota</taxon>
        <taxon>Actinomycetes</taxon>
        <taxon>Micromonosporales</taxon>
        <taxon>Micromonosporaceae</taxon>
        <taxon>Actinoplanes</taxon>
    </lineage>
</organism>
<evidence type="ECO:0000256" key="2">
    <source>
        <dbReference type="SAM" id="Phobius"/>
    </source>
</evidence>
<evidence type="ECO:0000256" key="1">
    <source>
        <dbReference type="SAM" id="MobiDB-lite"/>
    </source>
</evidence>
<keyword evidence="2" id="KW-0472">Membrane</keyword>
<feature type="compositionally biased region" description="Low complexity" evidence="1">
    <location>
        <begin position="58"/>
        <end position="73"/>
    </location>
</feature>
<comment type="caution">
    <text evidence="3">The sequence shown here is derived from an EMBL/GenBank/DDBJ whole genome shotgun (WGS) entry which is preliminary data.</text>
</comment>
<evidence type="ECO:0000313" key="3">
    <source>
        <dbReference type="EMBL" id="GIM71106.1"/>
    </source>
</evidence>